<reference evidence="2 3" key="1">
    <citation type="submission" date="2018-03" db="EMBL/GenBank/DDBJ databases">
        <title>Genomic Encyclopedia of Archaeal and Bacterial Type Strains, Phase II (KMG-II): from individual species to whole genera.</title>
        <authorList>
            <person name="Goeker M."/>
        </authorList>
    </citation>
    <scope>NUCLEOTIDE SEQUENCE [LARGE SCALE GENOMIC DNA]</scope>
    <source>
        <strain evidence="2 3">DSM 100346</strain>
    </source>
</reference>
<keyword evidence="3" id="KW-1185">Reference proteome</keyword>
<dbReference type="AlphaFoldDB" id="A0A316AGG7"/>
<gene>
    <name evidence="2" type="ORF">CLV98_112109</name>
</gene>
<evidence type="ECO:0000313" key="3">
    <source>
        <dbReference type="Proteomes" id="UP000245880"/>
    </source>
</evidence>
<dbReference type="Proteomes" id="UP000245880">
    <property type="component" value="Unassembled WGS sequence"/>
</dbReference>
<evidence type="ECO:0000259" key="1">
    <source>
        <dbReference type="Pfam" id="PF12728"/>
    </source>
</evidence>
<dbReference type="Pfam" id="PF12728">
    <property type="entry name" value="HTH_17"/>
    <property type="match status" value="1"/>
</dbReference>
<sequence>MSSNIRVPKICQHCGTEFIAKTTVTQFCGDGCAKRAYKKRNRDAKVQEIAPVVIQKHNFNQQQVAEKDFLSIEETCKLLGASRMTLYRQIKKGTIRAGKIGRRTIIKRTEIDKLFQA</sequence>
<dbReference type="InterPro" id="IPR010093">
    <property type="entry name" value="SinI_DNA-bd"/>
</dbReference>
<dbReference type="OrthoDB" id="1003442at2"/>
<comment type="caution">
    <text evidence="2">The sequence shown here is derived from an EMBL/GenBank/DDBJ whole genome shotgun (WGS) entry which is preliminary data.</text>
</comment>
<evidence type="ECO:0000313" key="2">
    <source>
        <dbReference type="EMBL" id="PWJ56014.1"/>
    </source>
</evidence>
<dbReference type="InterPro" id="IPR041657">
    <property type="entry name" value="HTH_17"/>
</dbReference>
<accession>A0A316AGG7</accession>
<name>A0A316AGG7_9BACT</name>
<feature type="domain" description="Helix-turn-helix" evidence="1">
    <location>
        <begin position="69"/>
        <end position="116"/>
    </location>
</feature>
<dbReference type="GO" id="GO:0003677">
    <property type="term" value="F:DNA binding"/>
    <property type="evidence" value="ECO:0007669"/>
    <property type="project" value="InterPro"/>
</dbReference>
<proteinExistence type="predicted"/>
<protein>
    <submittedName>
        <fullName evidence="2">Excisionase family DNA binding protein</fullName>
    </submittedName>
</protein>
<dbReference type="NCBIfam" id="TIGR01764">
    <property type="entry name" value="excise"/>
    <property type="match status" value="1"/>
</dbReference>
<dbReference type="EMBL" id="QGDT01000012">
    <property type="protein sequence ID" value="PWJ56014.1"/>
    <property type="molecule type" value="Genomic_DNA"/>
</dbReference>
<organism evidence="2 3">
    <name type="scientific">Dyadobacter jejuensis</name>
    <dbReference type="NCBI Taxonomy" id="1082580"/>
    <lineage>
        <taxon>Bacteria</taxon>
        <taxon>Pseudomonadati</taxon>
        <taxon>Bacteroidota</taxon>
        <taxon>Cytophagia</taxon>
        <taxon>Cytophagales</taxon>
        <taxon>Spirosomataceae</taxon>
        <taxon>Dyadobacter</taxon>
    </lineage>
</organism>